<accession>A0A0F9IWS8</accession>
<dbReference type="AlphaFoldDB" id="A0A0F9IWS8"/>
<dbReference type="SUPFAM" id="SSF53067">
    <property type="entry name" value="Actin-like ATPase domain"/>
    <property type="match status" value="1"/>
</dbReference>
<proteinExistence type="predicted"/>
<comment type="caution">
    <text evidence="1">The sequence shown here is derived from an EMBL/GenBank/DDBJ whole genome shotgun (WGS) entry which is preliminary data.</text>
</comment>
<protein>
    <recommendedName>
        <fullName evidence="2">tRNA (Adenosine(37)-N6)-threonylcarbamoyltransferase complex dimerization subunit type 1 TsaB</fullName>
    </recommendedName>
</protein>
<dbReference type="InterPro" id="IPR043129">
    <property type="entry name" value="ATPase_NBD"/>
</dbReference>
<dbReference type="EMBL" id="LAZR01011429">
    <property type="protein sequence ID" value="KKM61723.1"/>
    <property type="molecule type" value="Genomic_DNA"/>
</dbReference>
<gene>
    <name evidence="1" type="ORF">LCGC14_1528910</name>
</gene>
<feature type="non-terminal residue" evidence="1">
    <location>
        <position position="1"/>
    </location>
</feature>
<dbReference type="Gene3D" id="3.30.420.40">
    <property type="match status" value="1"/>
</dbReference>
<name>A0A0F9IWS8_9ZZZZ</name>
<reference evidence="1" key="1">
    <citation type="journal article" date="2015" name="Nature">
        <title>Complex archaea that bridge the gap between prokaryotes and eukaryotes.</title>
        <authorList>
            <person name="Spang A."/>
            <person name="Saw J.H."/>
            <person name="Jorgensen S.L."/>
            <person name="Zaremba-Niedzwiedzka K."/>
            <person name="Martijn J."/>
            <person name="Lind A.E."/>
            <person name="van Eijk R."/>
            <person name="Schleper C."/>
            <person name="Guy L."/>
            <person name="Ettema T.J."/>
        </authorList>
    </citation>
    <scope>NUCLEOTIDE SEQUENCE</scope>
</reference>
<evidence type="ECO:0000313" key="1">
    <source>
        <dbReference type="EMBL" id="KKM61723.1"/>
    </source>
</evidence>
<sequence>LADPSSSAWAGIGTGWREYDAILRESFNNQLTQVSTEHYPRAASIVKLAQIEALAGRVLPADQAMPVYLRNNVAKKKGEQ</sequence>
<evidence type="ECO:0008006" key="2">
    <source>
        <dbReference type="Google" id="ProtNLM"/>
    </source>
</evidence>
<organism evidence="1">
    <name type="scientific">marine sediment metagenome</name>
    <dbReference type="NCBI Taxonomy" id="412755"/>
    <lineage>
        <taxon>unclassified sequences</taxon>
        <taxon>metagenomes</taxon>
        <taxon>ecological metagenomes</taxon>
    </lineage>
</organism>